<feature type="signal peptide" evidence="1">
    <location>
        <begin position="1"/>
        <end position="30"/>
    </location>
</feature>
<dbReference type="Gene3D" id="3.60.10.10">
    <property type="entry name" value="Endonuclease/exonuclease/phosphatase"/>
    <property type="match status" value="1"/>
</dbReference>
<dbReference type="Proteomes" id="UP001499852">
    <property type="component" value="Unassembled WGS sequence"/>
</dbReference>
<dbReference type="PANTHER" id="PTHR42834">
    <property type="entry name" value="ENDONUCLEASE/EXONUCLEASE/PHOSPHATASE FAMILY PROTEIN (AFU_ORTHOLOGUE AFUA_3G09210)"/>
    <property type="match status" value="1"/>
</dbReference>
<evidence type="ECO:0000259" key="2">
    <source>
        <dbReference type="Pfam" id="PF03372"/>
    </source>
</evidence>
<gene>
    <name evidence="3" type="ORF">GCM10023213_46310</name>
</gene>
<sequence>MDASLITMKRRGFVPAVFFCLLVACFPALAQETAGPVVFCSYNLKNWLLMQRSFGEKDSPLSPKPESEKAKVVAFLKDIRPDILGICEIGSLEDLKDLQSRLSQEGLDLPHLEHCTGGDTSRSLGLLSRFPITARNSQRELSYQMGAETFPMQRGILDATVDVGGGFEVRCLGVHLKSKRAIPEADESLMRRNEAHLLRRHLDRIFEAQPQAKVVSYGDFNEHRNEPAISEIIGSRSSPGHMIDLYLKDKHGLVWTHFWDAADVYGRLDYLFVSRNLRPYVEAKGTYIHTAADFDKASDHRPIVMTLNPQRKVSGRKK</sequence>
<keyword evidence="1" id="KW-0732">Signal</keyword>
<dbReference type="SUPFAM" id="SSF56219">
    <property type="entry name" value="DNase I-like"/>
    <property type="match status" value="1"/>
</dbReference>
<proteinExistence type="predicted"/>
<keyword evidence="4" id="KW-1185">Reference proteome</keyword>
<dbReference type="EMBL" id="BAABIA010000013">
    <property type="protein sequence ID" value="GAA5149106.1"/>
    <property type="molecule type" value="Genomic_DNA"/>
</dbReference>
<dbReference type="RefSeq" id="WP_345738801.1">
    <property type="nucleotide sequence ID" value="NZ_BAABIA010000013.1"/>
</dbReference>
<accession>A0ABP9PML4</accession>
<reference evidence="4" key="1">
    <citation type="journal article" date="2019" name="Int. J. Syst. Evol. Microbiol.">
        <title>The Global Catalogue of Microorganisms (GCM) 10K type strain sequencing project: providing services to taxonomists for standard genome sequencing and annotation.</title>
        <authorList>
            <consortium name="The Broad Institute Genomics Platform"/>
            <consortium name="The Broad Institute Genome Sequencing Center for Infectious Disease"/>
            <person name="Wu L."/>
            <person name="Ma J."/>
        </authorList>
    </citation>
    <scope>NUCLEOTIDE SEQUENCE [LARGE SCALE GENOMIC DNA]</scope>
    <source>
        <strain evidence="4">JCM 18053</strain>
    </source>
</reference>
<feature type="chain" id="PRO_5045236601" description="Endonuclease/exonuclease/phosphatase domain-containing protein" evidence="1">
    <location>
        <begin position="31"/>
        <end position="318"/>
    </location>
</feature>
<evidence type="ECO:0000256" key="1">
    <source>
        <dbReference type="SAM" id="SignalP"/>
    </source>
</evidence>
<comment type="caution">
    <text evidence="3">The sequence shown here is derived from an EMBL/GenBank/DDBJ whole genome shotgun (WGS) entry which is preliminary data.</text>
</comment>
<name>A0ABP9PML4_9BACT</name>
<dbReference type="InterPro" id="IPR005135">
    <property type="entry name" value="Endo/exonuclease/phosphatase"/>
</dbReference>
<evidence type="ECO:0000313" key="3">
    <source>
        <dbReference type="EMBL" id="GAA5149106.1"/>
    </source>
</evidence>
<dbReference type="InterPro" id="IPR036691">
    <property type="entry name" value="Endo/exonu/phosph_ase_sf"/>
</dbReference>
<evidence type="ECO:0000313" key="4">
    <source>
        <dbReference type="Proteomes" id="UP001499852"/>
    </source>
</evidence>
<feature type="domain" description="Endonuclease/exonuclease/phosphatase" evidence="2">
    <location>
        <begin position="69"/>
        <end position="300"/>
    </location>
</feature>
<dbReference type="PANTHER" id="PTHR42834:SF1">
    <property type="entry name" value="ENDONUCLEASE_EXONUCLEASE_PHOSPHATASE FAMILY PROTEIN (AFU_ORTHOLOGUE AFUA_3G09210)"/>
    <property type="match status" value="1"/>
</dbReference>
<protein>
    <recommendedName>
        <fullName evidence="2">Endonuclease/exonuclease/phosphatase domain-containing protein</fullName>
    </recommendedName>
</protein>
<organism evidence="3 4">
    <name type="scientific">Prosthecobacter algae</name>
    <dbReference type="NCBI Taxonomy" id="1144682"/>
    <lineage>
        <taxon>Bacteria</taxon>
        <taxon>Pseudomonadati</taxon>
        <taxon>Verrucomicrobiota</taxon>
        <taxon>Verrucomicrobiia</taxon>
        <taxon>Verrucomicrobiales</taxon>
        <taxon>Verrucomicrobiaceae</taxon>
        <taxon>Prosthecobacter</taxon>
    </lineage>
</organism>
<dbReference type="Pfam" id="PF03372">
    <property type="entry name" value="Exo_endo_phos"/>
    <property type="match status" value="1"/>
</dbReference>